<reference evidence="13 14" key="1">
    <citation type="submission" date="2015-11" db="EMBL/GenBank/DDBJ databases">
        <title>Permanent draft genome of Psychrobacter piscatorii LQ58.</title>
        <authorList>
            <person name="Zhou M."/>
            <person name="Dong B."/>
            <person name="Liu Q."/>
        </authorList>
    </citation>
    <scope>NUCLEOTIDE SEQUENCE [LARGE SCALE GENOMIC DNA]</scope>
    <source>
        <strain evidence="13 14">LQ58</strain>
    </source>
</reference>
<dbReference type="EMBL" id="LNDJ01000085">
    <property type="protein sequence ID" value="KRU21964.1"/>
    <property type="molecule type" value="Genomic_DNA"/>
</dbReference>
<evidence type="ECO:0000313" key="13">
    <source>
        <dbReference type="EMBL" id="KRU21964.1"/>
    </source>
</evidence>
<dbReference type="PIRSF" id="PIRSF000498">
    <property type="entry name" value="Riboflavin_syn_A"/>
    <property type="match status" value="1"/>
</dbReference>
<dbReference type="CDD" id="cd00402">
    <property type="entry name" value="Riboflavin_synthase_like"/>
    <property type="match status" value="1"/>
</dbReference>
<comment type="caution">
    <text evidence="13">The sequence shown here is derived from an EMBL/GenBank/DDBJ whole genome shotgun (WGS) entry which is preliminary data.</text>
</comment>
<dbReference type="InterPro" id="IPR026017">
    <property type="entry name" value="Lumazine-bd_dom"/>
</dbReference>
<evidence type="ECO:0000256" key="8">
    <source>
        <dbReference type="ARBA" id="ARBA00022679"/>
    </source>
</evidence>
<protein>
    <recommendedName>
        <fullName evidence="6 10">Riboflavin synthase</fullName>
        <ecNumber evidence="5 10">2.5.1.9</ecNumber>
    </recommendedName>
</protein>
<comment type="pathway">
    <text evidence="3">Cofactor biosynthesis; riboflavin biosynthesis; riboflavin from 2-hydroxy-3-oxobutyl phosphate and 5-amino-6-(D-ribitylamino)uracil: step 2/2.</text>
</comment>
<feature type="repeat" description="Lumazine-binding" evidence="11">
    <location>
        <begin position="1"/>
        <end position="97"/>
    </location>
</feature>
<dbReference type="Proteomes" id="UP000051202">
    <property type="component" value="Unassembled WGS sequence"/>
</dbReference>
<feature type="domain" description="Lumazine-binding" evidence="12">
    <location>
        <begin position="98"/>
        <end position="195"/>
    </location>
</feature>
<accession>A0A0T6DPQ6</accession>
<dbReference type="AlphaFoldDB" id="A0A0T6DPQ6"/>
<dbReference type="NCBIfam" id="NF006767">
    <property type="entry name" value="PRK09289.1"/>
    <property type="match status" value="1"/>
</dbReference>
<dbReference type="InterPro" id="IPR023366">
    <property type="entry name" value="ATP_synth_asu-like_sf"/>
</dbReference>
<name>A0A0T6DPQ6_9GAMM</name>
<keyword evidence="9" id="KW-0677">Repeat</keyword>
<dbReference type="FunFam" id="2.40.30.20:FF:000004">
    <property type="entry name" value="Riboflavin synthase, alpha subunit"/>
    <property type="match status" value="1"/>
</dbReference>
<dbReference type="NCBIfam" id="TIGR00187">
    <property type="entry name" value="ribE"/>
    <property type="match status" value="1"/>
</dbReference>
<dbReference type="InterPro" id="IPR017938">
    <property type="entry name" value="Riboflavin_synthase-like_b-brl"/>
</dbReference>
<dbReference type="RefSeq" id="WP_058025226.1">
    <property type="nucleotide sequence ID" value="NZ_LNDJ01000085.1"/>
</dbReference>
<comment type="subunit">
    <text evidence="4">Homotrimer.</text>
</comment>
<dbReference type="PANTHER" id="PTHR21098">
    <property type="entry name" value="RIBOFLAVIN SYNTHASE ALPHA CHAIN"/>
    <property type="match status" value="1"/>
</dbReference>
<keyword evidence="14" id="KW-1185">Reference proteome</keyword>
<keyword evidence="8" id="KW-0808">Transferase</keyword>
<feature type="repeat" description="Lumazine-binding" evidence="11">
    <location>
        <begin position="98"/>
        <end position="195"/>
    </location>
</feature>
<dbReference type="Pfam" id="PF00677">
    <property type="entry name" value="Lum_binding"/>
    <property type="match status" value="2"/>
</dbReference>
<dbReference type="STRING" id="554343.AS194_02030"/>
<evidence type="ECO:0000259" key="12">
    <source>
        <dbReference type="PROSITE" id="PS51177"/>
    </source>
</evidence>
<evidence type="ECO:0000256" key="2">
    <source>
        <dbReference type="ARBA" id="ARBA00002803"/>
    </source>
</evidence>
<evidence type="ECO:0000256" key="11">
    <source>
        <dbReference type="PROSITE-ProRule" id="PRU00524"/>
    </source>
</evidence>
<evidence type="ECO:0000256" key="9">
    <source>
        <dbReference type="ARBA" id="ARBA00022737"/>
    </source>
</evidence>
<dbReference type="EC" id="2.5.1.9" evidence="5 10"/>
<feature type="domain" description="Lumazine-binding" evidence="12">
    <location>
        <begin position="1"/>
        <end position="97"/>
    </location>
</feature>
<evidence type="ECO:0000256" key="6">
    <source>
        <dbReference type="ARBA" id="ARBA00013950"/>
    </source>
</evidence>
<dbReference type="InterPro" id="IPR001783">
    <property type="entry name" value="Lumazine-bd"/>
</dbReference>
<dbReference type="PANTHER" id="PTHR21098:SF12">
    <property type="entry name" value="RIBOFLAVIN SYNTHASE"/>
    <property type="match status" value="1"/>
</dbReference>
<evidence type="ECO:0000256" key="7">
    <source>
        <dbReference type="ARBA" id="ARBA00022619"/>
    </source>
</evidence>
<evidence type="ECO:0000313" key="14">
    <source>
        <dbReference type="Proteomes" id="UP000051202"/>
    </source>
</evidence>
<comment type="catalytic activity">
    <reaction evidence="1">
        <text>2 6,7-dimethyl-8-(1-D-ribityl)lumazine + H(+) = 5-amino-6-(D-ribitylamino)uracil + riboflavin</text>
        <dbReference type="Rhea" id="RHEA:20772"/>
        <dbReference type="ChEBI" id="CHEBI:15378"/>
        <dbReference type="ChEBI" id="CHEBI:15934"/>
        <dbReference type="ChEBI" id="CHEBI:57986"/>
        <dbReference type="ChEBI" id="CHEBI:58201"/>
        <dbReference type="EC" id="2.5.1.9"/>
    </reaction>
</comment>
<gene>
    <name evidence="13" type="ORF">AS194_02030</name>
</gene>
<evidence type="ECO:0000256" key="5">
    <source>
        <dbReference type="ARBA" id="ARBA00012827"/>
    </source>
</evidence>
<dbReference type="GO" id="GO:0009231">
    <property type="term" value="P:riboflavin biosynthetic process"/>
    <property type="evidence" value="ECO:0007669"/>
    <property type="project" value="UniProtKB-KW"/>
</dbReference>
<keyword evidence="7" id="KW-0686">Riboflavin biosynthesis</keyword>
<comment type="function">
    <text evidence="2">Catalyzes the dismutation of two molecules of 6,7-dimethyl-8-ribityllumazine, resulting in the formation of riboflavin and 5-amino-6-(D-ribitylamino)uracil.</text>
</comment>
<evidence type="ECO:0000256" key="3">
    <source>
        <dbReference type="ARBA" id="ARBA00004887"/>
    </source>
</evidence>
<dbReference type="GO" id="GO:0004746">
    <property type="term" value="F:riboflavin synthase activity"/>
    <property type="evidence" value="ECO:0007669"/>
    <property type="project" value="UniProtKB-UniRule"/>
</dbReference>
<dbReference type="Gene3D" id="2.40.30.20">
    <property type="match status" value="2"/>
</dbReference>
<dbReference type="PROSITE" id="PS51177">
    <property type="entry name" value="LUMAZINE_BIND"/>
    <property type="match status" value="2"/>
</dbReference>
<organism evidence="13 14">
    <name type="scientific">Psychrobacter piscatorii</name>
    <dbReference type="NCBI Taxonomy" id="554343"/>
    <lineage>
        <taxon>Bacteria</taxon>
        <taxon>Pseudomonadati</taxon>
        <taxon>Pseudomonadota</taxon>
        <taxon>Gammaproteobacteria</taxon>
        <taxon>Moraxellales</taxon>
        <taxon>Moraxellaceae</taxon>
        <taxon>Psychrobacter</taxon>
    </lineage>
</organism>
<dbReference type="FunFam" id="2.40.30.20:FF:000003">
    <property type="entry name" value="Riboflavin synthase, alpha subunit"/>
    <property type="match status" value="1"/>
</dbReference>
<proteinExistence type="predicted"/>
<evidence type="ECO:0000256" key="10">
    <source>
        <dbReference type="NCBIfam" id="TIGR00187"/>
    </source>
</evidence>
<evidence type="ECO:0000256" key="4">
    <source>
        <dbReference type="ARBA" id="ARBA00011233"/>
    </source>
</evidence>
<evidence type="ECO:0000256" key="1">
    <source>
        <dbReference type="ARBA" id="ARBA00000968"/>
    </source>
</evidence>
<sequence>MFTGIIESVGTVKSMQPTGGDIRLTIESNDLDFSDVKLGDSIASNGICLTVVELGNNHYSVDVSRETIARTALEALKAGHTVNLEKAMLPTTRFGGHIVAGHVDGVGVVSKLQQDARSIYIEIEIPQELAHYTATKGSITVDGISLTTNLVRDNIVSLNIIPHTAQVTNIAKHWLVGNKVNIEVDIVARYLERLLNKSQSGGMNTANPQSQITEAFLADNGFMK</sequence>
<dbReference type="SUPFAM" id="SSF63380">
    <property type="entry name" value="Riboflavin synthase domain-like"/>
    <property type="match status" value="2"/>
</dbReference>